<dbReference type="Gene3D" id="3.40.50.300">
    <property type="entry name" value="P-loop containing nucleotide triphosphate hydrolases"/>
    <property type="match status" value="1"/>
</dbReference>
<organism evidence="2 3">
    <name type="scientific">Pseudomonas brassicacearum (strain NFM421)</name>
    <dbReference type="NCBI Taxonomy" id="994484"/>
    <lineage>
        <taxon>Bacteria</taxon>
        <taxon>Pseudomonadati</taxon>
        <taxon>Pseudomonadota</taxon>
        <taxon>Gammaproteobacteria</taxon>
        <taxon>Pseudomonadales</taxon>
        <taxon>Pseudomonadaceae</taxon>
        <taxon>Pseudomonas</taxon>
    </lineage>
</organism>
<dbReference type="PANTHER" id="PTHR46844">
    <property type="entry name" value="SLR5058 PROTEIN"/>
    <property type="match status" value="1"/>
</dbReference>
<accession>F2K8C0</accession>
<dbReference type="Pfam" id="PF05729">
    <property type="entry name" value="NACHT"/>
    <property type="match status" value="1"/>
</dbReference>
<evidence type="ECO:0000313" key="3">
    <source>
        <dbReference type="Proteomes" id="UP000006692"/>
    </source>
</evidence>
<dbReference type="InterPro" id="IPR027417">
    <property type="entry name" value="P-loop_NTPase"/>
</dbReference>
<dbReference type="InterPro" id="IPR007111">
    <property type="entry name" value="NACHT_NTPase"/>
</dbReference>
<dbReference type="PANTHER" id="PTHR46844:SF1">
    <property type="entry name" value="SLR5058 PROTEIN"/>
    <property type="match status" value="1"/>
</dbReference>
<reference evidence="2 3" key="1">
    <citation type="journal article" date="2011" name="J. Bacteriol.">
        <title>Complete genome sequence of a beneficial plant root-associated bacterium, Pseudomonas brassicacearum.</title>
        <authorList>
            <person name="Ortet P."/>
            <person name="Barakat M."/>
            <person name="Lalaouna D."/>
            <person name="Fochesato S."/>
            <person name="Barbe V."/>
            <person name="Vacherie B."/>
            <person name="Santaella C."/>
            <person name="Heulin T."/>
            <person name="Achouak W."/>
        </authorList>
    </citation>
    <scope>NUCLEOTIDE SEQUENCE [LARGE SCALE GENOMIC DNA]</scope>
    <source>
        <strain evidence="2 3">NFM421</strain>
    </source>
</reference>
<dbReference type="KEGG" id="pba:PSEBR_a908"/>
<dbReference type="SUPFAM" id="SSF52540">
    <property type="entry name" value="P-loop containing nucleoside triphosphate hydrolases"/>
    <property type="match status" value="1"/>
</dbReference>
<dbReference type="RefSeq" id="WP_013692311.1">
    <property type="nucleotide sequence ID" value="NC_015379.1"/>
</dbReference>
<reference key="2">
    <citation type="submission" date="2011-03" db="EMBL/GenBank/DDBJ databases">
        <title>Complete Genome Sequence of a beneficial plant roots-associated bacterium Pseudomonas brassicacearum.</title>
        <authorList>
            <person name="Ortet P."/>
            <person name="Barakat M."/>
            <person name="Lalaouna D."/>
            <person name="Fochesato S."/>
            <person name="Barbe V."/>
            <person name="Santaella C."/>
            <person name="Heulin T."/>
            <person name="Achouak W."/>
        </authorList>
    </citation>
    <scope>NUCLEOTIDE SEQUENCE</scope>
    <source>
        <strain>NFM421</strain>
    </source>
</reference>
<sequence length="614" mass="70074">MSGTLTTVMLAKLLTPLITELYNNASGKAKEALNKWSAASGIKKAATTLLKIEKVKTIWSPEEEISLKSFYYPSKLQKTNTSQNTTIIEAPNIEKLPSGNIVIEGIVGQGKSIFMRHLAASVIASNEPRMIPAFLELRTISTKRTLMEAITNFIESLGVQPAREAFDYLASSNKIVLLLDGFDEIPNECISDTVLEIETLQNKHPELKIIISSRPRNHIQNVVGFQVLQLTKLVDTDYDHFISKLIRSPVKRFDVVEALRDCSESIKGVISTPLMLTLVVIVYQTEKEIPSTLSDFFDKLFGIVFTKHDKLKAGFNRQHYTKLSERKLKQLFDAFCFMIIQLGGGRSVDTLMFENSFDQAIDYLPECTCELENFRNDIVKVACLMGEEGLDTTTFLHKSILDYHAAAFIKAQSEARAKNFYQAAFDNYEKWESVLDFLDTIDVIRYSKYYIIDRLSPLVSEISQILSSDDEALLIAYIEKYIPNLYFKFEDYTLHEFGTKSDIPNNEFAEYLFSIIPHVIGDELDDAENRDKLELAVKLTHKQKPQKEQQMSFESYLSIFGYREIQSNLSNAYFRFESRVAQAQEKLRGESSKENLFFDILATNPKIKDDHYDL</sequence>
<evidence type="ECO:0000259" key="1">
    <source>
        <dbReference type="PROSITE" id="PS50837"/>
    </source>
</evidence>
<evidence type="ECO:0000313" key="2">
    <source>
        <dbReference type="EMBL" id="AEA67076.1"/>
    </source>
</evidence>
<dbReference type="EMBL" id="CP002585">
    <property type="protein sequence ID" value="AEA67076.1"/>
    <property type="molecule type" value="Genomic_DNA"/>
</dbReference>
<dbReference type="Proteomes" id="UP000006692">
    <property type="component" value="Chromosome"/>
</dbReference>
<name>F2K8C0_PSEBN</name>
<gene>
    <name evidence="2" type="ORF">PSEBR_a908</name>
</gene>
<protein>
    <recommendedName>
        <fullName evidence="1">NACHT domain-containing protein</fullName>
    </recommendedName>
</protein>
<proteinExistence type="predicted"/>
<feature type="domain" description="NACHT" evidence="1">
    <location>
        <begin position="99"/>
        <end position="215"/>
    </location>
</feature>
<dbReference type="AlphaFoldDB" id="F2K8C0"/>
<dbReference type="HOGENOM" id="CLU_440654_0_0_6"/>
<dbReference type="PROSITE" id="PS50837">
    <property type="entry name" value="NACHT"/>
    <property type="match status" value="1"/>
</dbReference>